<sequence length="103" mass="11713">MIITNQIIQIEHKTGENKYGEAIHGPPVQYEARVTDKIEEVKNQLGKEVVSNMHFLLKGLVKVGYDDKVTYINENGDVFVRKPLSYEPKRGLGGQTVYTKVYC</sequence>
<protein>
    <recommendedName>
        <fullName evidence="3">Phage protein</fullName>
    </recommendedName>
</protein>
<evidence type="ECO:0000313" key="2">
    <source>
        <dbReference type="Proteomes" id="UP000031982"/>
    </source>
</evidence>
<gene>
    <name evidence="1" type="ORF">SD77_2043</name>
</gene>
<comment type="caution">
    <text evidence="1">The sequence shown here is derived from an EMBL/GenBank/DDBJ whole genome shotgun (WGS) entry which is preliminary data.</text>
</comment>
<reference evidence="1 2" key="1">
    <citation type="submission" date="2015-01" db="EMBL/GenBank/DDBJ databases">
        <title>Genome Assembly of Bacillus badius MTCC 1458.</title>
        <authorList>
            <person name="Verma A."/>
            <person name="Khatri I."/>
            <person name="Mual P."/>
            <person name="Subramanian S."/>
            <person name="Krishnamurthi S."/>
        </authorList>
    </citation>
    <scope>NUCLEOTIDE SEQUENCE [LARGE SCALE GENOMIC DNA]</scope>
    <source>
        <strain evidence="1 2">MTCC 1458</strain>
    </source>
</reference>
<accession>A0ABR5AXW8</accession>
<dbReference type="RefSeq" id="WP_041113245.1">
    <property type="nucleotide sequence ID" value="NZ_JARTHD010000016.1"/>
</dbReference>
<evidence type="ECO:0008006" key="3">
    <source>
        <dbReference type="Google" id="ProtNLM"/>
    </source>
</evidence>
<evidence type="ECO:0000313" key="1">
    <source>
        <dbReference type="EMBL" id="KIL79589.1"/>
    </source>
</evidence>
<dbReference type="EMBL" id="JXLP01000002">
    <property type="protein sequence ID" value="KIL79589.1"/>
    <property type="molecule type" value="Genomic_DNA"/>
</dbReference>
<keyword evidence="2" id="KW-1185">Reference proteome</keyword>
<proteinExistence type="predicted"/>
<organism evidence="1 2">
    <name type="scientific">Bacillus badius</name>
    <dbReference type="NCBI Taxonomy" id="1455"/>
    <lineage>
        <taxon>Bacteria</taxon>
        <taxon>Bacillati</taxon>
        <taxon>Bacillota</taxon>
        <taxon>Bacilli</taxon>
        <taxon>Bacillales</taxon>
        <taxon>Bacillaceae</taxon>
        <taxon>Pseudobacillus</taxon>
    </lineage>
</organism>
<name>A0ABR5AXW8_BACBA</name>
<dbReference type="Proteomes" id="UP000031982">
    <property type="component" value="Unassembled WGS sequence"/>
</dbReference>